<dbReference type="PROSITE" id="PS51194">
    <property type="entry name" value="HELICASE_CTER"/>
    <property type="match status" value="1"/>
</dbReference>
<feature type="compositionally biased region" description="Basic residues" evidence="8">
    <location>
        <begin position="444"/>
        <end position="459"/>
    </location>
</feature>
<dbReference type="GO" id="GO:0005829">
    <property type="term" value="C:cytosol"/>
    <property type="evidence" value="ECO:0007669"/>
    <property type="project" value="TreeGrafter"/>
</dbReference>
<dbReference type="InterPro" id="IPR044742">
    <property type="entry name" value="DEAD/DEAH_RhlB"/>
</dbReference>
<dbReference type="Gene3D" id="3.40.50.300">
    <property type="entry name" value="P-loop containing nucleotide triphosphate hydrolases"/>
    <property type="match status" value="2"/>
</dbReference>
<dbReference type="Pfam" id="PF00270">
    <property type="entry name" value="DEAD"/>
    <property type="match status" value="1"/>
</dbReference>
<evidence type="ECO:0000313" key="13">
    <source>
        <dbReference type="Proteomes" id="UP000244168"/>
    </source>
</evidence>
<dbReference type="AlphaFoldDB" id="A0A2T5J5B0"/>
<evidence type="ECO:0000259" key="9">
    <source>
        <dbReference type="PROSITE" id="PS51192"/>
    </source>
</evidence>
<evidence type="ECO:0000259" key="11">
    <source>
        <dbReference type="PROSITE" id="PS51195"/>
    </source>
</evidence>
<evidence type="ECO:0000256" key="5">
    <source>
        <dbReference type="ARBA" id="ARBA00038437"/>
    </source>
</evidence>
<sequence>MTFEDFNFDSSLAEGLQAMGYVTPTPIQAEAIPVVMQGHDLIACAQTGTGKTASYLLPVLHSIAGTNKHHTDTLILAPTRELAQQIDQQVEGLAYFTGISSIAVFGGGDGIVYEQQRSAIKAGVNILIATPGRLIAHLTSGLLKLDKVRHLVLDEADRMLDMGFYDDIIRIIRHLPAKRQTLLFSATMPPRIRQLAATILHEPQQINIAISKPAEGISQQLYRVFDGQKTPLILKILEDGNYLSTIIFCSTKEKVKMLYKELKSAHIKVAAFHSDFKQSEREEVLLQFKNKKLPVIVGTDALSRGIDVEGIDLVINYDAPPDPEDYVHRIGRTARAATTGTAITLINHKDAHKLKRIETLIGKTIQENPLPEELGEAPKPKTGEHDDRRKNNRNNNNNKKRKPSGQRREGGDARPKDGQAKPEGEAQPQTEGQPQNANGEQQPAKKKNNKKKRWPRRNPKNNDGAQPDAGTQAASSSPVSE</sequence>
<dbReference type="PANTHER" id="PTHR47959">
    <property type="entry name" value="ATP-DEPENDENT RNA HELICASE RHLE-RELATED"/>
    <property type="match status" value="1"/>
</dbReference>
<keyword evidence="13" id="KW-1185">Reference proteome</keyword>
<feature type="region of interest" description="Disordered" evidence="8">
    <location>
        <begin position="368"/>
        <end position="481"/>
    </location>
</feature>
<organism evidence="12 13">
    <name type="scientific">Mucilaginibacter yixingensis</name>
    <dbReference type="NCBI Taxonomy" id="1295612"/>
    <lineage>
        <taxon>Bacteria</taxon>
        <taxon>Pseudomonadati</taxon>
        <taxon>Bacteroidota</taxon>
        <taxon>Sphingobacteriia</taxon>
        <taxon>Sphingobacteriales</taxon>
        <taxon>Sphingobacteriaceae</taxon>
        <taxon>Mucilaginibacter</taxon>
    </lineage>
</organism>
<keyword evidence="2 7" id="KW-0378">Hydrolase</keyword>
<feature type="compositionally biased region" description="Polar residues" evidence="8">
    <location>
        <begin position="427"/>
        <end position="441"/>
    </location>
</feature>
<protein>
    <submittedName>
        <fullName evidence="12">Superfamily II DNA/RNA helicase</fullName>
    </submittedName>
</protein>
<dbReference type="Pfam" id="PF00271">
    <property type="entry name" value="Helicase_C"/>
    <property type="match status" value="1"/>
</dbReference>
<dbReference type="SMART" id="SM00487">
    <property type="entry name" value="DEXDc"/>
    <property type="match status" value="1"/>
</dbReference>
<dbReference type="Proteomes" id="UP000244168">
    <property type="component" value="Unassembled WGS sequence"/>
</dbReference>
<evidence type="ECO:0000256" key="4">
    <source>
        <dbReference type="ARBA" id="ARBA00022840"/>
    </source>
</evidence>
<evidence type="ECO:0000256" key="1">
    <source>
        <dbReference type="ARBA" id="ARBA00022741"/>
    </source>
</evidence>
<dbReference type="PROSITE" id="PS51195">
    <property type="entry name" value="Q_MOTIF"/>
    <property type="match status" value="1"/>
</dbReference>
<dbReference type="RefSeq" id="WP_211309873.1">
    <property type="nucleotide sequence ID" value="NZ_CP160205.1"/>
</dbReference>
<evidence type="ECO:0000259" key="10">
    <source>
        <dbReference type="PROSITE" id="PS51194"/>
    </source>
</evidence>
<feature type="compositionally biased region" description="Basic and acidic residues" evidence="8">
    <location>
        <begin position="406"/>
        <end position="424"/>
    </location>
</feature>
<dbReference type="GO" id="GO:0003724">
    <property type="term" value="F:RNA helicase activity"/>
    <property type="evidence" value="ECO:0007669"/>
    <property type="project" value="InterPro"/>
</dbReference>
<keyword evidence="1 7" id="KW-0547">Nucleotide-binding</keyword>
<gene>
    <name evidence="12" type="ORF">C8P68_11041</name>
</gene>
<dbReference type="PANTHER" id="PTHR47959:SF13">
    <property type="entry name" value="ATP-DEPENDENT RNA HELICASE RHLE"/>
    <property type="match status" value="1"/>
</dbReference>
<proteinExistence type="inferred from homology"/>
<dbReference type="InterPro" id="IPR001650">
    <property type="entry name" value="Helicase_C-like"/>
</dbReference>
<dbReference type="CDD" id="cd00268">
    <property type="entry name" value="DEADc"/>
    <property type="match status" value="1"/>
</dbReference>
<dbReference type="PROSITE" id="PS51192">
    <property type="entry name" value="HELICASE_ATP_BIND_1"/>
    <property type="match status" value="1"/>
</dbReference>
<evidence type="ECO:0000256" key="7">
    <source>
        <dbReference type="RuleBase" id="RU000492"/>
    </source>
</evidence>
<dbReference type="InterPro" id="IPR027417">
    <property type="entry name" value="P-loop_NTPase"/>
</dbReference>
<dbReference type="GO" id="GO:0005524">
    <property type="term" value="F:ATP binding"/>
    <property type="evidence" value="ECO:0007669"/>
    <property type="project" value="UniProtKB-KW"/>
</dbReference>
<evidence type="ECO:0000256" key="2">
    <source>
        <dbReference type="ARBA" id="ARBA00022801"/>
    </source>
</evidence>
<dbReference type="PROSITE" id="PS00039">
    <property type="entry name" value="DEAD_ATP_HELICASE"/>
    <property type="match status" value="1"/>
</dbReference>
<dbReference type="EMBL" id="QAOQ01000010">
    <property type="protein sequence ID" value="PTQ92910.1"/>
    <property type="molecule type" value="Genomic_DNA"/>
</dbReference>
<evidence type="ECO:0000313" key="12">
    <source>
        <dbReference type="EMBL" id="PTQ92910.1"/>
    </source>
</evidence>
<evidence type="ECO:0000256" key="8">
    <source>
        <dbReference type="SAM" id="MobiDB-lite"/>
    </source>
</evidence>
<accession>A0A2T5J5B0</accession>
<dbReference type="GO" id="GO:0003676">
    <property type="term" value="F:nucleic acid binding"/>
    <property type="evidence" value="ECO:0007669"/>
    <property type="project" value="InterPro"/>
</dbReference>
<feature type="short sequence motif" description="Q motif" evidence="6">
    <location>
        <begin position="1"/>
        <end position="29"/>
    </location>
</feature>
<feature type="domain" description="DEAD-box RNA helicase Q" evidence="11">
    <location>
        <begin position="1"/>
        <end position="29"/>
    </location>
</feature>
<feature type="domain" description="Helicase ATP-binding" evidence="9">
    <location>
        <begin position="32"/>
        <end position="206"/>
    </location>
</feature>
<dbReference type="InterPro" id="IPR014001">
    <property type="entry name" value="Helicase_ATP-bd"/>
</dbReference>
<dbReference type="SUPFAM" id="SSF52540">
    <property type="entry name" value="P-loop containing nucleoside triphosphate hydrolases"/>
    <property type="match status" value="1"/>
</dbReference>
<dbReference type="CDD" id="cd18787">
    <property type="entry name" value="SF2_C_DEAD"/>
    <property type="match status" value="1"/>
</dbReference>
<feature type="compositionally biased region" description="Basic and acidic residues" evidence="8">
    <location>
        <begin position="376"/>
        <end position="389"/>
    </location>
</feature>
<name>A0A2T5J5B0_9SPHI</name>
<evidence type="ECO:0000256" key="6">
    <source>
        <dbReference type="PROSITE-ProRule" id="PRU00552"/>
    </source>
</evidence>
<dbReference type="InterPro" id="IPR014014">
    <property type="entry name" value="RNA_helicase_DEAD_Q_motif"/>
</dbReference>
<reference evidence="12 13" key="1">
    <citation type="submission" date="2018-04" db="EMBL/GenBank/DDBJ databases">
        <title>Genomic Encyclopedia of Archaeal and Bacterial Type Strains, Phase II (KMG-II): from individual species to whole genera.</title>
        <authorList>
            <person name="Goeker M."/>
        </authorList>
    </citation>
    <scope>NUCLEOTIDE SEQUENCE [LARGE SCALE GENOMIC DNA]</scope>
    <source>
        <strain evidence="12 13">DSM 26809</strain>
    </source>
</reference>
<dbReference type="GO" id="GO:0016787">
    <property type="term" value="F:hydrolase activity"/>
    <property type="evidence" value="ECO:0007669"/>
    <property type="project" value="UniProtKB-KW"/>
</dbReference>
<feature type="domain" description="Helicase C-terminal" evidence="10">
    <location>
        <begin position="228"/>
        <end position="376"/>
    </location>
</feature>
<dbReference type="SMART" id="SM00490">
    <property type="entry name" value="HELICc"/>
    <property type="match status" value="1"/>
</dbReference>
<feature type="compositionally biased region" description="Polar residues" evidence="8">
    <location>
        <begin position="472"/>
        <end position="481"/>
    </location>
</feature>
<keyword evidence="3 7" id="KW-0347">Helicase</keyword>
<evidence type="ECO:0000256" key="3">
    <source>
        <dbReference type="ARBA" id="ARBA00022806"/>
    </source>
</evidence>
<keyword evidence="4 7" id="KW-0067">ATP-binding</keyword>
<comment type="caution">
    <text evidence="12">The sequence shown here is derived from an EMBL/GenBank/DDBJ whole genome shotgun (WGS) entry which is preliminary data.</text>
</comment>
<dbReference type="InterPro" id="IPR000629">
    <property type="entry name" value="RNA-helicase_DEAD-box_CS"/>
</dbReference>
<dbReference type="InterPro" id="IPR011545">
    <property type="entry name" value="DEAD/DEAH_box_helicase_dom"/>
</dbReference>
<dbReference type="InterPro" id="IPR050079">
    <property type="entry name" value="DEAD_box_RNA_helicase"/>
</dbReference>
<comment type="similarity">
    <text evidence="5 7">Belongs to the DEAD box helicase family.</text>
</comment>